<dbReference type="GO" id="GO:0003700">
    <property type="term" value="F:DNA-binding transcription factor activity"/>
    <property type="evidence" value="ECO:0007669"/>
    <property type="project" value="InterPro"/>
</dbReference>
<dbReference type="SUPFAM" id="SSF46785">
    <property type="entry name" value="Winged helix' DNA-binding domain"/>
    <property type="match status" value="1"/>
</dbReference>
<dbReference type="PANTHER" id="PTHR30346:SF29">
    <property type="entry name" value="LYSR SUBSTRATE-BINDING"/>
    <property type="match status" value="1"/>
</dbReference>
<name>A0A9W6CVY2_9MICO</name>
<dbReference type="SUPFAM" id="SSF53850">
    <property type="entry name" value="Periplasmic binding protein-like II"/>
    <property type="match status" value="1"/>
</dbReference>
<dbReference type="InterPro" id="IPR000847">
    <property type="entry name" value="LysR_HTH_N"/>
</dbReference>
<dbReference type="PROSITE" id="PS50931">
    <property type="entry name" value="HTH_LYSR"/>
    <property type="match status" value="1"/>
</dbReference>
<dbReference type="GO" id="GO:0003677">
    <property type="term" value="F:DNA binding"/>
    <property type="evidence" value="ECO:0007669"/>
    <property type="project" value="UniProtKB-KW"/>
</dbReference>
<evidence type="ECO:0000313" key="6">
    <source>
        <dbReference type="EMBL" id="GLI27051.1"/>
    </source>
</evidence>
<proteinExistence type="inferred from homology"/>
<dbReference type="Gene3D" id="1.10.10.10">
    <property type="entry name" value="Winged helix-like DNA-binding domain superfamily/Winged helix DNA-binding domain"/>
    <property type="match status" value="1"/>
</dbReference>
<evidence type="ECO:0000256" key="3">
    <source>
        <dbReference type="ARBA" id="ARBA00023125"/>
    </source>
</evidence>
<dbReference type="InterPro" id="IPR005119">
    <property type="entry name" value="LysR_subst-bd"/>
</dbReference>
<evidence type="ECO:0000256" key="2">
    <source>
        <dbReference type="ARBA" id="ARBA00023015"/>
    </source>
</evidence>
<dbReference type="Gene3D" id="3.40.190.10">
    <property type="entry name" value="Periplasmic binding protein-like II"/>
    <property type="match status" value="2"/>
</dbReference>
<keyword evidence="7" id="KW-1185">Reference proteome</keyword>
<keyword evidence="2" id="KW-0805">Transcription regulation</keyword>
<dbReference type="EMBL" id="BSDP01000001">
    <property type="protein sequence ID" value="GLI27051.1"/>
    <property type="molecule type" value="Genomic_DNA"/>
</dbReference>
<feature type="domain" description="HTH lysR-type" evidence="5">
    <location>
        <begin position="2"/>
        <end position="59"/>
    </location>
</feature>
<comment type="caution">
    <text evidence="6">The sequence shown here is derived from an EMBL/GenBank/DDBJ whole genome shotgun (WGS) entry which is preliminary data.</text>
</comment>
<evidence type="ECO:0000256" key="1">
    <source>
        <dbReference type="ARBA" id="ARBA00009437"/>
    </source>
</evidence>
<sequence>MLDVRRLRLLVELSQRGTLAAVADALAYSPSSVSQQLDQLAREAGVPLLEPAGRRVRLTPQALLLVEHARVVLDRLERAESDVAASLTTIAGTVRVAVFQSAAHALMPDALAQLARTHPDLRVELVERPPEQGLFDTVARDADLVIAEQYPGHTRPHHEGLDRVRLASDPIRLALPPVADASGGGVSAASAAQSDLVDADPGPSPAAERDALARLRSAAALPWVMEPEGSAARQWALQQCRAAGFEPDVRYVTTDLVAHIRLVRTGNAAALLPDLVWAGDAPSVRLHDLPGRPSREIFTATRLAAADRPGVIAVREALRATASEVASPSE</sequence>
<keyword evidence="4" id="KW-0804">Transcription</keyword>
<dbReference type="Pfam" id="PF03466">
    <property type="entry name" value="LysR_substrate"/>
    <property type="match status" value="1"/>
</dbReference>
<comment type="similarity">
    <text evidence="1">Belongs to the LysR transcriptional regulatory family.</text>
</comment>
<gene>
    <name evidence="6" type="ORF">ARHIZOSPH14_12930</name>
</gene>
<dbReference type="RefSeq" id="WP_281883241.1">
    <property type="nucleotide sequence ID" value="NZ_BSDP01000001.1"/>
</dbReference>
<keyword evidence="3" id="KW-0238">DNA-binding</keyword>
<organism evidence="6 7">
    <name type="scientific">Agromyces rhizosphaerae</name>
    <dbReference type="NCBI Taxonomy" id="88374"/>
    <lineage>
        <taxon>Bacteria</taxon>
        <taxon>Bacillati</taxon>
        <taxon>Actinomycetota</taxon>
        <taxon>Actinomycetes</taxon>
        <taxon>Micrococcales</taxon>
        <taxon>Microbacteriaceae</taxon>
        <taxon>Agromyces</taxon>
    </lineage>
</organism>
<evidence type="ECO:0000256" key="4">
    <source>
        <dbReference type="ARBA" id="ARBA00023163"/>
    </source>
</evidence>
<evidence type="ECO:0000259" key="5">
    <source>
        <dbReference type="PROSITE" id="PS50931"/>
    </source>
</evidence>
<dbReference type="PANTHER" id="PTHR30346">
    <property type="entry name" value="TRANSCRIPTIONAL DUAL REGULATOR HCAR-RELATED"/>
    <property type="match status" value="1"/>
</dbReference>
<dbReference type="GO" id="GO:0032993">
    <property type="term" value="C:protein-DNA complex"/>
    <property type="evidence" value="ECO:0007669"/>
    <property type="project" value="TreeGrafter"/>
</dbReference>
<dbReference type="Pfam" id="PF00126">
    <property type="entry name" value="HTH_1"/>
    <property type="match status" value="1"/>
</dbReference>
<dbReference type="AlphaFoldDB" id="A0A9W6CVY2"/>
<protein>
    <submittedName>
        <fullName evidence="6">LysR family transcriptional regulator</fullName>
    </submittedName>
</protein>
<evidence type="ECO:0000313" key="7">
    <source>
        <dbReference type="Proteomes" id="UP001144396"/>
    </source>
</evidence>
<dbReference type="InterPro" id="IPR036390">
    <property type="entry name" value="WH_DNA-bd_sf"/>
</dbReference>
<dbReference type="Proteomes" id="UP001144396">
    <property type="component" value="Unassembled WGS sequence"/>
</dbReference>
<accession>A0A9W6CVY2</accession>
<reference evidence="6" key="1">
    <citation type="submission" date="2022-12" db="EMBL/GenBank/DDBJ databases">
        <title>Reference genome sequencing for broad-spectrum identification of bacterial and archaeal isolates by mass spectrometry.</title>
        <authorList>
            <person name="Sekiguchi Y."/>
            <person name="Tourlousse D.M."/>
        </authorList>
    </citation>
    <scope>NUCLEOTIDE SEQUENCE</scope>
    <source>
        <strain evidence="6">14</strain>
    </source>
</reference>
<dbReference type="InterPro" id="IPR036388">
    <property type="entry name" value="WH-like_DNA-bd_sf"/>
</dbReference>